<evidence type="ECO:0000313" key="2">
    <source>
        <dbReference type="Proteomes" id="UP000265955"/>
    </source>
</evidence>
<gene>
    <name evidence="1" type="ORF">D3871_25510</name>
</gene>
<protein>
    <submittedName>
        <fullName evidence="1">Uncharacterized protein</fullName>
    </submittedName>
</protein>
<keyword evidence="2" id="KW-1185">Reference proteome</keyword>
<accession>A0A3A3FFJ1</accession>
<proteinExistence type="predicted"/>
<organism evidence="1 2">
    <name type="scientific">Noviherbaspirillum saxi</name>
    <dbReference type="NCBI Taxonomy" id="2320863"/>
    <lineage>
        <taxon>Bacteria</taxon>
        <taxon>Pseudomonadati</taxon>
        <taxon>Pseudomonadota</taxon>
        <taxon>Betaproteobacteria</taxon>
        <taxon>Burkholderiales</taxon>
        <taxon>Oxalobacteraceae</taxon>
        <taxon>Noviherbaspirillum</taxon>
    </lineage>
</organism>
<comment type="caution">
    <text evidence="1">The sequence shown here is derived from an EMBL/GenBank/DDBJ whole genome shotgun (WGS) entry which is preliminary data.</text>
</comment>
<name>A0A3A3FFJ1_9BURK</name>
<dbReference type="AlphaFoldDB" id="A0A3A3FFJ1"/>
<reference evidence="2" key="1">
    <citation type="submission" date="2018-09" db="EMBL/GenBank/DDBJ databases">
        <authorList>
            <person name="Zhu H."/>
        </authorList>
    </citation>
    <scope>NUCLEOTIDE SEQUENCE [LARGE SCALE GENOMIC DNA]</scope>
    <source>
        <strain evidence="2">K1R23-30</strain>
    </source>
</reference>
<evidence type="ECO:0000313" key="1">
    <source>
        <dbReference type="EMBL" id="RJF92020.1"/>
    </source>
</evidence>
<dbReference type="EMBL" id="QYUO01000003">
    <property type="protein sequence ID" value="RJF92020.1"/>
    <property type="molecule type" value="Genomic_DNA"/>
</dbReference>
<dbReference type="Proteomes" id="UP000265955">
    <property type="component" value="Unassembled WGS sequence"/>
</dbReference>
<sequence>MGGKRISTDRVATVEKFIDQMSGRVKQDAKLSEALAALRKKCSQHTIVKNDSVMLFLVNALLGTQVAAGVPVQITDKAEKKEALHVISHLVKESMCSTAQPEVSWASVGTCLSRLRDLVVGHALDSDLQEETLTIIQNILSQMPTDPDNNKKRQKAIEKLLKWHADNVEILTEPVKNLAISITDWLGDKPSGK</sequence>